<feature type="transmembrane region" description="Helical" evidence="5">
    <location>
        <begin position="138"/>
        <end position="160"/>
    </location>
</feature>
<feature type="transmembrane region" description="Helical" evidence="5">
    <location>
        <begin position="425"/>
        <end position="445"/>
    </location>
</feature>
<accession>A0ABY1WSN7</accession>
<keyword evidence="7" id="KW-0436">Ligase</keyword>
<evidence type="ECO:0000256" key="5">
    <source>
        <dbReference type="SAM" id="Phobius"/>
    </source>
</evidence>
<dbReference type="Pfam" id="PF04932">
    <property type="entry name" value="Wzy_C"/>
    <property type="match status" value="1"/>
</dbReference>
<dbReference type="GO" id="GO:0016874">
    <property type="term" value="F:ligase activity"/>
    <property type="evidence" value="ECO:0007669"/>
    <property type="project" value="UniProtKB-KW"/>
</dbReference>
<feature type="transmembrane region" description="Helical" evidence="5">
    <location>
        <begin position="229"/>
        <end position="246"/>
    </location>
</feature>
<gene>
    <name evidence="7" type="ORF">EXY25_00400</name>
</gene>
<evidence type="ECO:0000256" key="1">
    <source>
        <dbReference type="ARBA" id="ARBA00004141"/>
    </source>
</evidence>
<feature type="domain" description="O-antigen ligase-related" evidence="6">
    <location>
        <begin position="235"/>
        <end position="375"/>
    </location>
</feature>
<evidence type="ECO:0000256" key="2">
    <source>
        <dbReference type="ARBA" id="ARBA00022692"/>
    </source>
</evidence>
<dbReference type="InterPro" id="IPR007016">
    <property type="entry name" value="O-antigen_ligase-rel_domated"/>
</dbReference>
<evidence type="ECO:0000256" key="3">
    <source>
        <dbReference type="ARBA" id="ARBA00022989"/>
    </source>
</evidence>
<feature type="transmembrane region" description="Helical" evidence="5">
    <location>
        <begin position="252"/>
        <end position="269"/>
    </location>
</feature>
<feature type="transmembrane region" description="Helical" evidence="5">
    <location>
        <begin position="65"/>
        <end position="85"/>
    </location>
</feature>
<comment type="subcellular location">
    <subcellularLocation>
        <location evidence="1">Membrane</location>
        <topology evidence="1">Multi-pass membrane protein</topology>
    </subcellularLocation>
</comment>
<proteinExistence type="predicted"/>
<feature type="transmembrane region" description="Helical" evidence="5">
    <location>
        <begin position="401"/>
        <end position="419"/>
    </location>
</feature>
<feature type="transmembrane region" description="Helical" evidence="5">
    <location>
        <begin position="368"/>
        <end position="389"/>
    </location>
</feature>
<feature type="transmembrane region" description="Helical" evidence="5">
    <location>
        <begin position="180"/>
        <end position="202"/>
    </location>
</feature>
<evidence type="ECO:0000313" key="7">
    <source>
        <dbReference type="EMBL" id="TAA47745.1"/>
    </source>
</evidence>
<feature type="transmembrane region" description="Helical" evidence="5">
    <location>
        <begin position="112"/>
        <end position="131"/>
    </location>
</feature>
<evidence type="ECO:0000313" key="8">
    <source>
        <dbReference type="Proteomes" id="UP000292544"/>
    </source>
</evidence>
<dbReference type="EMBL" id="SHLY01000001">
    <property type="protein sequence ID" value="TAA47745.1"/>
    <property type="molecule type" value="Genomic_DNA"/>
</dbReference>
<keyword evidence="3 5" id="KW-1133">Transmembrane helix</keyword>
<feature type="transmembrane region" description="Helical" evidence="5">
    <location>
        <begin position="9"/>
        <end position="25"/>
    </location>
</feature>
<dbReference type="Proteomes" id="UP000292544">
    <property type="component" value="Unassembled WGS sequence"/>
</dbReference>
<feature type="transmembrane region" description="Helical" evidence="5">
    <location>
        <begin position="276"/>
        <end position="297"/>
    </location>
</feature>
<dbReference type="PANTHER" id="PTHR37422">
    <property type="entry name" value="TEICHURONIC ACID BIOSYNTHESIS PROTEIN TUAE"/>
    <property type="match status" value="1"/>
</dbReference>
<reference evidence="8" key="1">
    <citation type="submission" date="2019-02" db="EMBL/GenBank/DDBJ databases">
        <title>Draft genome sequence of Muricauda sp. 176CP4-71.</title>
        <authorList>
            <person name="Park J.-S."/>
        </authorList>
    </citation>
    <scope>NUCLEOTIDE SEQUENCE [LARGE SCALE GENOMIC DNA]</scope>
    <source>
        <strain evidence="8">176GS2-150</strain>
    </source>
</reference>
<sequence length="453" mass="50380">MVSNYLDRFAFSTMLFLLIWLPLPLGSNRLWAWSIIEILTFSILLSAIVLCYFNYHHYAQRLKKFYPLWLSLSALPVVAIIQIVLNPSAALPVNASSSAALYTEDIARTKSVALLGISYIAFSFCIAFFTHSPRRLRLIATALVCSAVLQVLYAATLLFSGLEKTPIFAVDITNRASGSFIYHNHLANYLLLCGSFGIGLMISQFKNKHYHSTKAKVYELLRAMTGRKMVLRSGLILIVIGIVLTRSRMGNVAFFTSLLFTSLIALTTYKSRPKALVYFIISLLIVDILVVGSLVGLKNVEERIKQTSITAESRDEVIQQALPMISENPLLGFGGGSFYTAFNRFQQTDVGGFYDHAHNDYLQIAVEYGLPALGIVSISVLFALILCVQTMRTRQSQTMKGLAFGICMAIIGMLIHSFVDFNLQAPANALTFITLLTLAVTVRYMPQKGWSKQ</sequence>
<dbReference type="InterPro" id="IPR051533">
    <property type="entry name" value="WaaL-like"/>
</dbReference>
<organism evidence="7 8">
    <name type="scientific">Corallincola spongiicola</name>
    <dbReference type="NCBI Taxonomy" id="2520508"/>
    <lineage>
        <taxon>Bacteria</taxon>
        <taxon>Pseudomonadati</taxon>
        <taxon>Pseudomonadota</taxon>
        <taxon>Gammaproteobacteria</taxon>
        <taxon>Alteromonadales</taxon>
        <taxon>Psychromonadaceae</taxon>
        <taxon>Corallincola</taxon>
    </lineage>
</organism>
<feature type="transmembrane region" description="Helical" evidence="5">
    <location>
        <begin position="31"/>
        <end position="53"/>
    </location>
</feature>
<keyword evidence="2 5" id="KW-0812">Transmembrane</keyword>
<keyword evidence="8" id="KW-1185">Reference proteome</keyword>
<dbReference type="PANTHER" id="PTHR37422:SF13">
    <property type="entry name" value="LIPOPOLYSACCHARIDE BIOSYNTHESIS PROTEIN PA4999-RELATED"/>
    <property type="match status" value="1"/>
</dbReference>
<comment type="caution">
    <text evidence="7">The sequence shown here is derived from an EMBL/GenBank/DDBJ whole genome shotgun (WGS) entry which is preliminary data.</text>
</comment>
<keyword evidence="4 5" id="KW-0472">Membrane</keyword>
<evidence type="ECO:0000259" key="6">
    <source>
        <dbReference type="Pfam" id="PF04932"/>
    </source>
</evidence>
<name>A0ABY1WSN7_9GAMM</name>
<protein>
    <submittedName>
        <fullName evidence="7">O-antigen ligase domain-containing protein</fullName>
    </submittedName>
</protein>
<evidence type="ECO:0000256" key="4">
    <source>
        <dbReference type="ARBA" id="ARBA00023136"/>
    </source>
</evidence>